<proteinExistence type="predicted"/>
<sequence>MNKVGVITKVEDGKAVVMMASSGTCGDCGCSPLTKRQHAESGEYGKKFVVVNNTINSKVGDPVNLEFKTTKMLKASLALYILPLIMMVLGILISNKLQGENPSDIISFISGIAALAVSYVILSIFDKKEDREDLIKLSEFRGY</sequence>
<dbReference type="PIRSF" id="PIRSF004923">
    <property type="entry name" value="RseC"/>
    <property type="match status" value="1"/>
</dbReference>
<evidence type="ECO:0000313" key="3">
    <source>
        <dbReference type="Proteomes" id="UP001629536"/>
    </source>
</evidence>
<organism evidence="2 3">
    <name type="scientific">Helcococcus bovis</name>
    <dbReference type="NCBI Taxonomy" id="3153252"/>
    <lineage>
        <taxon>Bacteria</taxon>
        <taxon>Bacillati</taxon>
        <taxon>Bacillota</taxon>
        <taxon>Tissierellia</taxon>
        <taxon>Tissierellales</taxon>
        <taxon>Peptoniphilaceae</taxon>
        <taxon>Helcococcus</taxon>
    </lineage>
</organism>
<gene>
    <name evidence="2" type="ORF">ABGF40_02000</name>
</gene>
<dbReference type="Proteomes" id="UP001629536">
    <property type="component" value="Unassembled WGS sequence"/>
</dbReference>
<feature type="transmembrane region" description="Helical" evidence="1">
    <location>
        <begin position="77"/>
        <end position="93"/>
    </location>
</feature>
<feature type="transmembrane region" description="Helical" evidence="1">
    <location>
        <begin position="105"/>
        <end position="125"/>
    </location>
</feature>
<keyword evidence="3" id="KW-1185">Reference proteome</keyword>
<protein>
    <submittedName>
        <fullName evidence="2">SoxR reducing system RseC family protein</fullName>
    </submittedName>
</protein>
<name>A0ABW9F4S1_9FIRM</name>
<dbReference type="Pfam" id="PF04246">
    <property type="entry name" value="RseC_MucC"/>
    <property type="match status" value="1"/>
</dbReference>
<reference evidence="2 3" key="1">
    <citation type="journal article" date="2024" name="Front. Microbiol.">
        <title>Pangenomic and biochemical analyses of Helcococcus ovis reveal widespread tetracycline resistance and a novel bacterial species, Helcococcus bovis.</title>
        <authorList>
            <person name="Cunha F."/>
            <person name="Zhai Y."/>
            <person name="Casaro S."/>
            <person name="Jones K.L."/>
            <person name="Hernandez M."/>
            <person name="Bisinotto R.S."/>
            <person name="Kariyawasam S."/>
            <person name="Brown M.B."/>
            <person name="Phillips A."/>
            <person name="Jeong K.C."/>
            <person name="Galvao K.N."/>
        </authorList>
    </citation>
    <scope>NUCLEOTIDE SEQUENCE [LARGE SCALE GENOMIC DNA]</scope>
    <source>
        <strain evidence="2 3">KG197</strain>
    </source>
</reference>
<dbReference type="InterPro" id="IPR026268">
    <property type="entry name" value="RseC"/>
</dbReference>
<dbReference type="InterPro" id="IPR007359">
    <property type="entry name" value="SigmaE_reg_RseC_MucC"/>
</dbReference>
<dbReference type="RefSeq" id="WP_408105347.1">
    <property type="nucleotide sequence ID" value="NZ_JBFNFH010000003.1"/>
</dbReference>
<evidence type="ECO:0000256" key="1">
    <source>
        <dbReference type="SAM" id="Phobius"/>
    </source>
</evidence>
<comment type="caution">
    <text evidence="2">The sequence shown here is derived from an EMBL/GenBank/DDBJ whole genome shotgun (WGS) entry which is preliminary data.</text>
</comment>
<dbReference type="PANTHER" id="PTHR35867">
    <property type="entry name" value="PROTEIN RSEC"/>
    <property type="match status" value="1"/>
</dbReference>
<accession>A0ABW9F4S1</accession>
<keyword evidence="1" id="KW-0812">Transmembrane</keyword>
<keyword evidence="1" id="KW-0472">Membrane</keyword>
<evidence type="ECO:0000313" key="2">
    <source>
        <dbReference type="EMBL" id="MFM1524436.1"/>
    </source>
</evidence>
<dbReference type="PANTHER" id="PTHR35867:SF1">
    <property type="entry name" value="PROTEIN RSEC"/>
    <property type="match status" value="1"/>
</dbReference>
<dbReference type="EMBL" id="JBFNFH010000003">
    <property type="protein sequence ID" value="MFM1524436.1"/>
    <property type="molecule type" value="Genomic_DNA"/>
</dbReference>
<keyword evidence="1" id="KW-1133">Transmembrane helix</keyword>